<proteinExistence type="predicted"/>
<protein>
    <submittedName>
        <fullName evidence="4">Sortase family protein</fullName>
    </submittedName>
</protein>
<dbReference type="Proteomes" id="UP000194154">
    <property type="component" value="Chromosome"/>
</dbReference>
<dbReference type="Gene3D" id="2.40.260.10">
    <property type="entry name" value="Sortase"/>
    <property type="match status" value="1"/>
</dbReference>
<accession>A0A1W7A9C7</accession>
<feature type="active site" description="Proton donor/acceptor" evidence="2">
    <location>
        <position position="154"/>
    </location>
</feature>
<organism evidence="4 5">
    <name type="scientific">Macrococcoides canis</name>
    <dbReference type="NCBI Taxonomy" id="1855823"/>
    <lineage>
        <taxon>Bacteria</taxon>
        <taxon>Bacillati</taxon>
        <taxon>Bacillota</taxon>
        <taxon>Bacilli</taxon>
        <taxon>Bacillales</taxon>
        <taxon>Staphylococcaceae</taxon>
        <taxon>Macrococcoides</taxon>
    </lineage>
</organism>
<feature type="active site" description="Acyl-thioester intermediate" evidence="2">
    <location>
        <position position="216"/>
    </location>
</feature>
<keyword evidence="3" id="KW-0472">Membrane</keyword>
<keyword evidence="5" id="KW-1185">Reference proteome</keyword>
<dbReference type="NCBIfam" id="TIGR01076">
    <property type="entry name" value="sortase_fam"/>
    <property type="match status" value="1"/>
</dbReference>
<dbReference type="GeneID" id="35294708"/>
<evidence type="ECO:0000256" key="3">
    <source>
        <dbReference type="SAM" id="Phobius"/>
    </source>
</evidence>
<dbReference type="AlphaFoldDB" id="A0A1W7A9C7"/>
<keyword evidence="3" id="KW-0812">Transmembrane</keyword>
<dbReference type="OrthoDB" id="154054at2"/>
<dbReference type="InterPro" id="IPR005754">
    <property type="entry name" value="Sortase"/>
</dbReference>
<dbReference type="EMBL" id="CP021059">
    <property type="protein sequence ID" value="ARQ06219.1"/>
    <property type="molecule type" value="Genomic_DNA"/>
</dbReference>
<dbReference type="GO" id="GO:0016787">
    <property type="term" value="F:hydrolase activity"/>
    <property type="evidence" value="ECO:0007669"/>
    <property type="project" value="UniProtKB-KW"/>
</dbReference>
<feature type="transmembrane region" description="Helical" evidence="3">
    <location>
        <begin position="12"/>
        <end position="31"/>
    </location>
</feature>
<dbReference type="KEGG" id="mcak:MCCS_05680"/>
<dbReference type="STRING" id="1855823.MCCS_05680"/>
<evidence type="ECO:0000313" key="4">
    <source>
        <dbReference type="EMBL" id="ARQ06219.1"/>
    </source>
</evidence>
<evidence type="ECO:0000256" key="1">
    <source>
        <dbReference type="ARBA" id="ARBA00022801"/>
    </source>
</evidence>
<dbReference type="NCBIfam" id="NF033745">
    <property type="entry name" value="class_C_sortase"/>
    <property type="match status" value="1"/>
</dbReference>
<feature type="transmembrane region" description="Helical" evidence="3">
    <location>
        <begin position="258"/>
        <end position="275"/>
    </location>
</feature>
<reference evidence="4 5" key="1">
    <citation type="journal article" date="2017" name="Int. J. Syst. Evol. Microbiol.">
        <title>Macrococcus canis sp. nov., a skin bacterium associated with infections in dogs.</title>
        <authorList>
            <person name="Gobeli Brawand S."/>
            <person name="Cotting K."/>
            <person name="Gomez-Sanz E."/>
            <person name="Collaud A."/>
            <person name="Thomann A."/>
            <person name="Brodard I."/>
            <person name="Rodriguez-Campos S."/>
            <person name="Strauss C."/>
            <person name="Perreten V."/>
        </authorList>
    </citation>
    <scope>NUCLEOTIDE SEQUENCE [LARGE SCALE GENOMIC DNA]</scope>
    <source>
        <strain evidence="4 5">KM45013</strain>
    </source>
</reference>
<sequence length="290" mass="34054">MEKEKRKNKRYTFISILIFIIGLLILLYPFISAVYYDYQATTEVDDFDKHIKTMNEREIDARIQKAKAYNTTLTSHEMLTDTFTDDQKEAGKALYAQMLEVREKIGHVEIPSIHQDIPLFAGTSDEVLNKGLGHLERTSLPVGGPSTHTVITGHRGLPDKKLFTDLDKVKKGDMVYVHNIKEILAYKIDHIDVITPYEFEPLKIKSGKDQLTLLTCTPYMINSHRLIVTGHRVPYDTVLQEEHKRQSDPWWWKFMNVYKYYLIGLLLALLLYLLYRWYKKRKERLENQQD</sequence>
<dbReference type="InterPro" id="IPR042002">
    <property type="entry name" value="Sortase_C"/>
</dbReference>
<keyword evidence="1" id="KW-0378">Hydrolase</keyword>
<dbReference type="CDD" id="cd05827">
    <property type="entry name" value="Sortase_C"/>
    <property type="match status" value="1"/>
</dbReference>
<dbReference type="SUPFAM" id="SSF63817">
    <property type="entry name" value="Sortase"/>
    <property type="match status" value="1"/>
</dbReference>
<dbReference type="InterPro" id="IPR023365">
    <property type="entry name" value="Sortase_dom-sf"/>
</dbReference>
<evidence type="ECO:0000256" key="2">
    <source>
        <dbReference type="PIRSR" id="PIRSR605754-1"/>
    </source>
</evidence>
<dbReference type="Pfam" id="PF04203">
    <property type="entry name" value="Sortase"/>
    <property type="match status" value="1"/>
</dbReference>
<evidence type="ECO:0000313" key="5">
    <source>
        <dbReference type="Proteomes" id="UP000194154"/>
    </source>
</evidence>
<dbReference type="RefSeq" id="WP_086041900.1">
    <property type="nucleotide sequence ID" value="NZ_CBCRZA010000001.1"/>
</dbReference>
<keyword evidence="3" id="KW-1133">Transmembrane helix</keyword>
<gene>
    <name evidence="4" type="ORF">MCCS_05680</name>
</gene>
<name>A0A1W7A9C7_9STAP</name>